<feature type="domain" description="TonB-dependent receptor plug" evidence="15">
    <location>
        <begin position="58"/>
        <end position="168"/>
    </location>
</feature>
<sequence>MLPFNKKPIAYLISAFALSVTPMVFAQDDTEEETENSQQQSRLVENVVVTATRREASLEDIPINISAIGEAELRKRAITDLKSLIEDSVTISAPANSARFADSVTVRGLNVSAVNQNNLEFFVRSTLAYYLDETPLPNIGYRIKDIARVETLLGPQGTLYGSGSLGGTVRYITNQPDFEESTVRLNSGIYQTAGGGMSTDTDVVINQPLGENLAIRASLAYLDEAGFTDRVVSPSFRSENPWANPNGTDKTRYENDDYQNVTTGKVALAWRFNPDAKLTFTHAQQSQLANGSRGSTLDPTQDGDVFQYGQDVVVGRYREYADRSFNLDALDLEWDFERFAMKSSTSHFEDTREGRANYGIGFVYYGDWGWSALTPEETDESPYMVFDNTYSGISHETRFVSMGDGPISWVGGIYYTQQERSLAFREYFPTLDAVGGLDREAIGGEQNVGYAEDINTEYKELALFGELTYAVTDRWDVTVGTRVFNYSDEADPRITDYAFGLVDTKGAVENSASGEKFYKLNTSYELSDDVLMYATASQGFRRGGVNGFKGQGDQNVSAAAQNYQPDSVNNFELGLKGSFFDDLLYIETNVYQIAWENTQTYYSQSINGFPLNGTTNGPDAESQGWEFSSRLRVNDNLSLTYSTATTEAKWAETEEVCLYADGSECRTWSEGGLLGGAPEWRHNLVANFYRDLSNGLTLFASVRGSYSSEVQSDRADSPDEEPYRYDSYTLYSANVGLSGDQWSAGLWARNLTNERAEVSYQSENYVGNRLIQTMPRTLGLNVSYDF</sequence>
<evidence type="ECO:0000313" key="17">
    <source>
        <dbReference type="Proteomes" id="UP000664293"/>
    </source>
</evidence>
<keyword evidence="8 12" id="KW-0798">TonB box</keyword>
<keyword evidence="16" id="KW-0675">Receptor</keyword>
<keyword evidence="5 11" id="KW-0812">Transmembrane</keyword>
<evidence type="ECO:0000256" key="2">
    <source>
        <dbReference type="ARBA" id="ARBA00022448"/>
    </source>
</evidence>
<dbReference type="PANTHER" id="PTHR32552:SF81">
    <property type="entry name" value="TONB-DEPENDENT OUTER MEMBRANE RECEPTOR"/>
    <property type="match status" value="1"/>
</dbReference>
<feature type="signal peptide" evidence="13">
    <location>
        <begin position="1"/>
        <end position="26"/>
    </location>
</feature>
<keyword evidence="17" id="KW-1185">Reference proteome</keyword>
<keyword evidence="10 11" id="KW-0998">Cell outer membrane</keyword>
<dbReference type="Proteomes" id="UP000664293">
    <property type="component" value="Unassembled WGS sequence"/>
</dbReference>
<feature type="domain" description="TonB-dependent receptor-like beta-barrel" evidence="14">
    <location>
        <begin position="289"/>
        <end position="751"/>
    </location>
</feature>
<evidence type="ECO:0000256" key="13">
    <source>
        <dbReference type="SAM" id="SignalP"/>
    </source>
</evidence>
<evidence type="ECO:0000256" key="5">
    <source>
        <dbReference type="ARBA" id="ARBA00022692"/>
    </source>
</evidence>
<comment type="caution">
    <text evidence="16">The sequence shown here is derived from an EMBL/GenBank/DDBJ whole genome shotgun (WGS) entry which is preliminary data.</text>
</comment>
<evidence type="ECO:0000256" key="12">
    <source>
        <dbReference type="RuleBase" id="RU003357"/>
    </source>
</evidence>
<dbReference type="EMBL" id="JAEKJR010000002">
    <property type="protein sequence ID" value="MBN8432002.1"/>
    <property type="molecule type" value="Genomic_DNA"/>
</dbReference>
<evidence type="ECO:0000256" key="3">
    <source>
        <dbReference type="ARBA" id="ARBA00022452"/>
    </source>
</evidence>
<keyword evidence="7" id="KW-0406">Ion transport</keyword>
<dbReference type="Gene3D" id="2.40.170.20">
    <property type="entry name" value="TonB-dependent receptor, beta-barrel domain"/>
    <property type="match status" value="1"/>
</dbReference>
<comment type="subcellular location">
    <subcellularLocation>
        <location evidence="1 11">Cell outer membrane</location>
        <topology evidence="1 11">Multi-pass membrane protein</topology>
    </subcellularLocation>
</comment>
<proteinExistence type="inferred from homology"/>
<gene>
    <name evidence="16" type="ORF">JF535_14210</name>
</gene>
<dbReference type="Pfam" id="PF07715">
    <property type="entry name" value="Plug"/>
    <property type="match status" value="1"/>
</dbReference>
<name>A0ABS3E9N3_9GAMM</name>
<keyword evidence="6" id="KW-0408">Iron</keyword>
<evidence type="ECO:0000256" key="8">
    <source>
        <dbReference type="ARBA" id="ARBA00023077"/>
    </source>
</evidence>
<feature type="chain" id="PRO_5045522036" evidence="13">
    <location>
        <begin position="27"/>
        <end position="786"/>
    </location>
</feature>
<evidence type="ECO:0000256" key="10">
    <source>
        <dbReference type="ARBA" id="ARBA00023237"/>
    </source>
</evidence>
<evidence type="ECO:0000259" key="14">
    <source>
        <dbReference type="Pfam" id="PF00593"/>
    </source>
</evidence>
<evidence type="ECO:0000256" key="1">
    <source>
        <dbReference type="ARBA" id="ARBA00004571"/>
    </source>
</evidence>
<keyword evidence="13" id="KW-0732">Signal</keyword>
<evidence type="ECO:0000313" key="16">
    <source>
        <dbReference type="EMBL" id="MBN8432002.1"/>
    </source>
</evidence>
<keyword evidence="3 11" id="KW-1134">Transmembrane beta strand</keyword>
<comment type="similarity">
    <text evidence="11 12">Belongs to the TonB-dependent receptor family.</text>
</comment>
<evidence type="ECO:0000256" key="4">
    <source>
        <dbReference type="ARBA" id="ARBA00022496"/>
    </source>
</evidence>
<dbReference type="InterPro" id="IPR012910">
    <property type="entry name" value="Plug_dom"/>
</dbReference>
<dbReference type="PROSITE" id="PS52016">
    <property type="entry name" value="TONB_DEPENDENT_REC_3"/>
    <property type="match status" value="1"/>
</dbReference>
<dbReference type="InterPro" id="IPR036942">
    <property type="entry name" value="Beta-barrel_TonB_sf"/>
</dbReference>
<dbReference type="Pfam" id="PF00593">
    <property type="entry name" value="TonB_dep_Rec_b-barrel"/>
    <property type="match status" value="1"/>
</dbReference>
<protein>
    <submittedName>
        <fullName evidence="16">TonB-dependent receptor</fullName>
    </submittedName>
</protein>
<reference evidence="16 17" key="1">
    <citation type="submission" date="2020-12" db="EMBL/GenBank/DDBJ databases">
        <title>Oil enriched cultivation method for isolating marine PHA-producing bacteria.</title>
        <authorList>
            <person name="Zheng W."/>
            <person name="Yu S."/>
            <person name="Huang Y."/>
        </authorList>
    </citation>
    <scope>NUCLEOTIDE SEQUENCE [LARGE SCALE GENOMIC DNA]</scope>
    <source>
        <strain evidence="16 17">SN0-2</strain>
    </source>
</reference>
<keyword evidence="9 11" id="KW-0472">Membrane</keyword>
<evidence type="ECO:0000256" key="11">
    <source>
        <dbReference type="PROSITE-ProRule" id="PRU01360"/>
    </source>
</evidence>
<evidence type="ECO:0000259" key="15">
    <source>
        <dbReference type="Pfam" id="PF07715"/>
    </source>
</evidence>
<dbReference type="RefSeq" id="WP_207003245.1">
    <property type="nucleotide sequence ID" value="NZ_JAEKJR010000002.1"/>
</dbReference>
<evidence type="ECO:0000256" key="7">
    <source>
        <dbReference type="ARBA" id="ARBA00023065"/>
    </source>
</evidence>
<keyword evidence="4" id="KW-0410">Iron transport</keyword>
<organism evidence="16 17">
    <name type="scientific">Microbulbifer salipaludis</name>
    <dbReference type="NCBI Taxonomy" id="187980"/>
    <lineage>
        <taxon>Bacteria</taxon>
        <taxon>Pseudomonadati</taxon>
        <taxon>Pseudomonadota</taxon>
        <taxon>Gammaproteobacteria</taxon>
        <taxon>Cellvibrionales</taxon>
        <taxon>Microbulbiferaceae</taxon>
        <taxon>Microbulbifer</taxon>
    </lineage>
</organism>
<accession>A0ABS3E9N3</accession>
<keyword evidence="2 11" id="KW-0813">Transport</keyword>
<dbReference type="InterPro" id="IPR000531">
    <property type="entry name" value="Beta-barrel_TonB"/>
</dbReference>
<evidence type="ECO:0000256" key="6">
    <source>
        <dbReference type="ARBA" id="ARBA00023004"/>
    </source>
</evidence>
<dbReference type="PANTHER" id="PTHR32552">
    <property type="entry name" value="FERRICHROME IRON RECEPTOR-RELATED"/>
    <property type="match status" value="1"/>
</dbReference>
<dbReference type="SUPFAM" id="SSF56935">
    <property type="entry name" value="Porins"/>
    <property type="match status" value="1"/>
</dbReference>
<dbReference type="InterPro" id="IPR039426">
    <property type="entry name" value="TonB-dep_rcpt-like"/>
</dbReference>
<evidence type="ECO:0000256" key="9">
    <source>
        <dbReference type="ARBA" id="ARBA00023136"/>
    </source>
</evidence>